<accession>A0A6C0CQ69</accession>
<organism evidence="4">
    <name type="scientific">viral metagenome</name>
    <dbReference type="NCBI Taxonomy" id="1070528"/>
    <lineage>
        <taxon>unclassified sequences</taxon>
        <taxon>metagenomes</taxon>
        <taxon>organismal metagenomes</taxon>
    </lineage>
</organism>
<dbReference type="Gene3D" id="3.40.395.10">
    <property type="entry name" value="Adenoviral Proteinase, Chain A"/>
    <property type="match status" value="1"/>
</dbReference>
<keyword evidence="1" id="KW-0645">Protease</keyword>
<evidence type="ECO:0000256" key="1">
    <source>
        <dbReference type="ARBA" id="ARBA00022670"/>
    </source>
</evidence>
<evidence type="ECO:0000256" key="2">
    <source>
        <dbReference type="ARBA" id="ARBA00022801"/>
    </source>
</evidence>
<name>A0A6C0CQ69_9ZZZZ</name>
<dbReference type="EMBL" id="MN739479">
    <property type="protein sequence ID" value="QHT06996.1"/>
    <property type="molecule type" value="Genomic_DNA"/>
</dbReference>
<dbReference type="InterPro" id="IPR003653">
    <property type="entry name" value="Peptidase_C48_C"/>
</dbReference>
<dbReference type="PROSITE" id="PS50600">
    <property type="entry name" value="ULP_PROTEASE"/>
    <property type="match status" value="1"/>
</dbReference>
<feature type="domain" description="Ubiquitin-like protease family profile" evidence="3">
    <location>
        <begin position="76"/>
        <end position="261"/>
    </location>
</feature>
<proteinExistence type="predicted"/>
<dbReference type="SUPFAM" id="SSF54001">
    <property type="entry name" value="Cysteine proteinases"/>
    <property type="match status" value="1"/>
</dbReference>
<evidence type="ECO:0000259" key="3">
    <source>
        <dbReference type="PROSITE" id="PS50600"/>
    </source>
</evidence>
<evidence type="ECO:0000313" key="4">
    <source>
        <dbReference type="EMBL" id="QHT06996.1"/>
    </source>
</evidence>
<keyword evidence="2" id="KW-0378">Hydrolase</keyword>
<reference evidence="4" key="1">
    <citation type="journal article" date="2020" name="Nature">
        <title>Giant virus diversity and host interactions through global metagenomics.</title>
        <authorList>
            <person name="Schulz F."/>
            <person name="Roux S."/>
            <person name="Paez-Espino D."/>
            <person name="Jungbluth S."/>
            <person name="Walsh D.A."/>
            <person name="Denef V.J."/>
            <person name="McMahon K.D."/>
            <person name="Konstantinidis K.T."/>
            <person name="Eloe-Fadrosh E.A."/>
            <person name="Kyrpides N.C."/>
            <person name="Woyke T."/>
        </authorList>
    </citation>
    <scope>NUCLEOTIDE SEQUENCE</scope>
    <source>
        <strain evidence="4">GVMAG-M-3300021962-46</strain>
    </source>
</reference>
<dbReference type="GO" id="GO:0006508">
    <property type="term" value="P:proteolysis"/>
    <property type="evidence" value="ECO:0007669"/>
    <property type="project" value="UniProtKB-KW"/>
</dbReference>
<dbReference type="GO" id="GO:0008234">
    <property type="term" value="F:cysteine-type peptidase activity"/>
    <property type="evidence" value="ECO:0007669"/>
    <property type="project" value="InterPro"/>
</dbReference>
<dbReference type="InterPro" id="IPR038765">
    <property type="entry name" value="Papain-like_cys_pep_sf"/>
</dbReference>
<protein>
    <recommendedName>
        <fullName evidence="3">Ubiquitin-like protease family profile domain-containing protein</fullName>
    </recommendedName>
</protein>
<dbReference type="AlphaFoldDB" id="A0A6C0CQ69"/>
<sequence length="306" mass="37135">MAYCSPKQEEHYKEFKSCFDKKTLLRMTYSWNRFHSMHPIEHPEKMTHHKLWMMLNERFKPMCGDKKEVCWVEQLHLNNDENIKDSVRPEMPKDWLQNPHTWLTNFNIEAVMEQYEKVNTNFKFLGVFPVDFSKKDYFSNNKCLYEETCNIDMKYQLEKGICYIGMIVNLDKHDEPGSHWVALFICIDPNQSCFGAYYYDSYSGKPPIEVEQFMYDLQKQGNIYTRSHGIKRNFKVQYNKVRHQYGHSECGMFSMMYLIRWMTLLKQRKYVKLENVVNVKITDDDVYKMRSIFFRPYYQFKKTMTK</sequence>